<dbReference type="GO" id="GO:0030414">
    <property type="term" value="F:peptidase inhibitor activity"/>
    <property type="evidence" value="ECO:0007669"/>
    <property type="project" value="UniProtKB-KW"/>
</dbReference>
<dbReference type="GeneID" id="97131466"/>
<gene>
    <name evidence="4" type="ORF">HP548_12145</name>
</gene>
<accession>A0ABX2MLA4</accession>
<comment type="caution">
    <text evidence="4">The sequence shown here is derived from an EMBL/GenBank/DDBJ whole genome shotgun (WGS) entry which is preliminary data.</text>
</comment>
<evidence type="ECO:0000259" key="3">
    <source>
        <dbReference type="Pfam" id="PF09394"/>
    </source>
</evidence>
<evidence type="ECO:0000256" key="2">
    <source>
        <dbReference type="ARBA" id="ARBA00022704"/>
    </source>
</evidence>
<dbReference type="EMBL" id="JABMCC010000107">
    <property type="protein sequence ID" value="NUU54829.1"/>
    <property type="molecule type" value="Genomic_DNA"/>
</dbReference>
<sequence length="105" mass="11775">MIILTDENTGAHISLKTGEQMRIDLRSNISTGYKWLEEELPDIETLSLDNSRSLGGNSKLIGSSNTRSWLFSATGHGSGRIALVYTQPWDVNAEKKWFKITFEVT</sequence>
<dbReference type="InterPro" id="IPR018990">
    <property type="entry name" value="Prot_inh_I42_chagasin"/>
</dbReference>
<proteinExistence type="predicted"/>
<keyword evidence="5" id="KW-1185">Reference proteome</keyword>
<dbReference type="RefSeq" id="WP_090811016.1">
    <property type="nucleotide sequence ID" value="NZ_CBCRYD010000035.1"/>
</dbReference>
<protein>
    <submittedName>
        <fullName evidence="4">Protease inhibitor I42 family protein</fullName>
    </submittedName>
</protein>
<dbReference type="PANTHER" id="PTHR36530:SF1">
    <property type="entry name" value="AMOEBIASIN-1"/>
    <property type="match status" value="1"/>
</dbReference>
<keyword evidence="2" id="KW-0789">Thiol protease inhibitor</keyword>
<dbReference type="Pfam" id="PF09394">
    <property type="entry name" value="Inhibitor_I42"/>
    <property type="match status" value="1"/>
</dbReference>
<name>A0ABX2MLA4_9BACL</name>
<evidence type="ECO:0000256" key="1">
    <source>
        <dbReference type="ARBA" id="ARBA00022690"/>
    </source>
</evidence>
<dbReference type="Proteomes" id="UP000577724">
    <property type="component" value="Unassembled WGS sequence"/>
</dbReference>
<evidence type="ECO:0000313" key="4">
    <source>
        <dbReference type="EMBL" id="NUU54829.1"/>
    </source>
</evidence>
<organism evidence="4 5">
    <name type="scientific">Paenibacillus taichungensis</name>
    <dbReference type="NCBI Taxonomy" id="484184"/>
    <lineage>
        <taxon>Bacteria</taxon>
        <taxon>Bacillati</taxon>
        <taxon>Bacillota</taxon>
        <taxon>Bacilli</taxon>
        <taxon>Bacillales</taxon>
        <taxon>Paenibacillaceae</taxon>
        <taxon>Paenibacillus</taxon>
    </lineage>
</organism>
<dbReference type="InterPro" id="IPR052781">
    <property type="entry name" value="Cys_protease_inhibitor_I42"/>
</dbReference>
<keyword evidence="1 4" id="KW-0646">Protease inhibitor</keyword>
<reference evidence="4 5" key="1">
    <citation type="submission" date="2020-05" db="EMBL/GenBank/DDBJ databases">
        <title>Genome Sequencing of Type Strains.</title>
        <authorList>
            <person name="Lemaire J.F."/>
            <person name="Inderbitzin P."/>
            <person name="Gregorio O.A."/>
            <person name="Collins S.B."/>
            <person name="Wespe N."/>
            <person name="Knight-Connoni V."/>
        </authorList>
    </citation>
    <scope>NUCLEOTIDE SEQUENCE [LARGE SCALE GENOMIC DNA]</scope>
    <source>
        <strain evidence="4 5">DSM 19942</strain>
    </source>
</reference>
<dbReference type="SUPFAM" id="SSF141066">
    <property type="entry name" value="ICP-like"/>
    <property type="match status" value="1"/>
</dbReference>
<dbReference type="PANTHER" id="PTHR36530">
    <property type="entry name" value="INHIBITOR OF CYSTEINE PEPTIDASE"/>
    <property type="match status" value="1"/>
</dbReference>
<evidence type="ECO:0000313" key="5">
    <source>
        <dbReference type="Proteomes" id="UP000577724"/>
    </source>
</evidence>
<dbReference type="InterPro" id="IPR036331">
    <property type="entry name" value="Chagasin-like_sf"/>
</dbReference>
<dbReference type="Gene3D" id="2.60.40.2020">
    <property type="match status" value="1"/>
</dbReference>
<feature type="domain" description="Proteinase inhibitor I42 chagasin" evidence="3">
    <location>
        <begin position="15"/>
        <end position="101"/>
    </location>
</feature>